<keyword evidence="1" id="KW-0479">Metal-binding</keyword>
<dbReference type="GO" id="GO:0005634">
    <property type="term" value="C:nucleus"/>
    <property type="evidence" value="ECO:0007669"/>
    <property type="project" value="TreeGrafter"/>
</dbReference>
<keyword evidence="3" id="KW-0862">Zinc</keyword>
<proteinExistence type="predicted"/>
<evidence type="ECO:0000259" key="7">
    <source>
        <dbReference type="PROSITE" id="PS50105"/>
    </source>
</evidence>
<dbReference type="InterPro" id="IPR013761">
    <property type="entry name" value="SAM/pointed_sf"/>
</dbReference>
<name>A0A672GC77_SALFA</name>
<evidence type="ECO:0000256" key="1">
    <source>
        <dbReference type="ARBA" id="ARBA00022723"/>
    </source>
</evidence>
<keyword evidence="2 4" id="KW-0863">Zinc-finger</keyword>
<reference evidence="8" key="1">
    <citation type="submission" date="2019-06" db="EMBL/GenBank/DDBJ databases">
        <authorList>
            <consortium name="Wellcome Sanger Institute Data Sharing"/>
        </authorList>
    </citation>
    <scope>NUCLEOTIDE SEQUENCE [LARGE SCALE GENOMIC DNA]</scope>
</reference>
<dbReference type="InterPro" id="IPR001841">
    <property type="entry name" value="Znf_RING"/>
</dbReference>
<dbReference type="PROSITE" id="PS00518">
    <property type="entry name" value="ZF_RING_1"/>
    <property type="match status" value="1"/>
</dbReference>
<evidence type="ECO:0000259" key="6">
    <source>
        <dbReference type="PROSITE" id="PS50089"/>
    </source>
</evidence>
<organism evidence="8 9">
    <name type="scientific">Salarias fasciatus</name>
    <name type="common">Jewelled blenny</name>
    <name type="synonym">Blennius fasciatus</name>
    <dbReference type="NCBI Taxonomy" id="181472"/>
    <lineage>
        <taxon>Eukaryota</taxon>
        <taxon>Metazoa</taxon>
        <taxon>Chordata</taxon>
        <taxon>Craniata</taxon>
        <taxon>Vertebrata</taxon>
        <taxon>Euteleostomi</taxon>
        <taxon>Actinopterygii</taxon>
        <taxon>Neopterygii</taxon>
        <taxon>Teleostei</taxon>
        <taxon>Neoteleostei</taxon>
        <taxon>Acanthomorphata</taxon>
        <taxon>Ovalentaria</taxon>
        <taxon>Blenniimorphae</taxon>
        <taxon>Blenniiformes</taxon>
        <taxon>Blennioidei</taxon>
        <taxon>Blenniidae</taxon>
        <taxon>Salariinae</taxon>
        <taxon>Salarias</taxon>
    </lineage>
</organism>
<keyword evidence="5" id="KW-0812">Transmembrane</keyword>
<feature type="domain" description="RING-type" evidence="6">
    <location>
        <begin position="17"/>
        <end position="56"/>
    </location>
</feature>
<evidence type="ECO:0000256" key="5">
    <source>
        <dbReference type="SAM" id="Phobius"/>
    </source>
</evidence>
<sequence>PEERKPEDEDLDPSCACLCCWDVLVDPVTLLCQHTFCLHCLALWFDVSERDVCPQCLEEWFIYPEIDVELRDTVNGLFYSSVQRRRSQIQRDARISRSLRRLERYFQLEMKFYLYVICYTLIGLCFYMQNLLSSIDILTTDPATKWNPNDVASWLDMMGPWAEQYKEAFKQGIDYGR</sequence>
<dbReference type="PANTHER" id="PTHR15898:SF13">
    <property type="entry name" value="BIFUNCTIONAL APOPTOSIS REGULATOR"/>
    <property type="match status" value="1"/>
</dbReference>
<dbReference type="Proteomes" id="UP000472267">
    <property type="component" value="Chromosome 6"/>
</dbReference>
<reference evidence="8" key="3">
    <citation type="submission" date="2025-09" db="UniProtKB">
        <authorList>
            <consortium name="Ensembl"/>
        </authorList>
    </citation>
    <scope>IDENTIFICATION</scope>
</reference>
<dbReference type="InterPro" id="IPR018957">
    <property type="entry name" value="Znf_C3HC4_RING-type"/>
</dbReference>
<keyword evidence="5" id="KW-0472">Membrane</keyword>
<feature type="transmembrane region" description="Helical" evidence="5">
    <location>
        <begin position="112"/>
        <end position="132"/>
    </location>
</feature>
<protein>
    <recommendedName>
        <fullName evidence="10">RING-type domain-containing protein</fullName>
    </recommendedName>
</protein>
<dbReference type="InterPro" id="IPR017907">
    <property type="entry name" value="Znf_RING_CS"/>
</dbReference>
<keyword evidence="5" id="KW-1133">Transmembrane helix</keyword>
<reference evidence="8" key="2">
    <citation type="submission" date="2025-08" db="UniProtKB">
        <authorList>
            <consortium name="Ensembl"/>
        </authorList>
    </citation>
    <scope>IDENTIFICATION</scope>
</reference>
<evidence type="ECO:0000313" key="9">
    <source>
        <dbReference type="Proteomes" id="UP000472267"/>
    </source>
</evidence>
<dbReference type="SUPFAM" id="SSF57850">
    <property type="entry name" value="RING/U-box"/>
    <property type="match status" value="1"/>
</dbReference>
<dbReference type="InterPro" id="IPR001660">
    <property type="entry name" value="SAM"/>
</dbReference>
<dbReference type="GO" id="GO:0008270">
    <property type="term" value="F:zinc ion binding"/>
    <property type="evidence" value="ECO:0007669"/>
    <property type="project" value="UniProtKB-KW"/>
</dbReference>
<evidence type="ECO:0000256" key="2">
    <source>
        <dbReference type="ARBA" id="ARBA00022771"/>
    </source>
</evidence>
<dbReference type="InterPro" id="IPR013083">
    <property type="entry name" value="Znf_RING/FYVE/PHD"/>
</dbReference>
<dbReference type="Gene3D" id="1.10.150.50">
    <property type="entry name" value="Transcription Factor, Ets-1"/>
    <property type="match status" value="1"/>
</dbReference>
<dbReference type="PROSITE" id="PS50105">
    <property type="entry name" value="SAM_DOMAIN"/>
    <property type="match status" value="1"/>
</dbReference>
<dbReference type="GO" id="GO:0043161">
    <property type="term" value="P:proteasome-mediated ubiquitin-dependent protein catabolic process"/>
    <property type="evidence" value="ECO:0007669"/>
    <property type="project" value="TreeGrafter"/>
</dbReference>
<accession>A0A672GC77</accession>
<dbReference type="Gene3D" id="3.30.40.10">
    <property type="entry name" value="Zinc/RING finger domain, C3HC4 (zinc finger)"/>
    <property type="match status" value="1"/>
</dbReference>
<dbReference type="AlphaFoldDB" id="A0A672GC77"/>
<dbReference type="PROSITE" id="PS50089">
    <property type="entry name" value="ZF_RING_2"/>
    <property type="match status" value="1"/>
</dbReference>
<feature type="domain" description="SAM" evidence="7">
    <location>
        <begin position="146"/>
        <end position="177"/>
    </location>
</feature>
<dbReference type="PANTHER" id="PTHR15898">
    <property type="entry name" value="BIFUNCTIONAL APOPTOSIS REGULATOR"/>
    <property type="match status" value="1"/>
</dbReference>
<evidence type="ECO:0000256" key="3">
    <source>
        <dbReference type="ARBA" id="ARBA00022833"/>
    </source>
</evidence>
<evidence type="ECO:0008006" key="10">
    <source>
        <dbReference type="Google" id="ProtNLM"/>
    </source>
</evidence>
<dbReference type="Pfam" id="PF00097">
    <property type="entry name" value="zf-C3HC4"/>
    <property type="match status" value="1"/>
</dbReference>
<evidence type="ECO:0000313" key="8">
    <source>
        <dbReference type="Ensembl" id="ENSSFAP00005015907.1"/>
    </source>
</evidence>
<dbReference type="SMART" id="SM00184">
    <property type="entry name" value="RING"/>
    <property type="match status" value="1"/>
</dbReference>
<evidence type="ECO:0000256" key="4">
    <source>
        <dbReference type="PROSITE-ProRule" id="PRU00175"/>
    </source>
</evidence>
<keyword evidence="9" id="KW-1185">Reference proteome</keyword>
<dbReference type="GO" id="GO:0061630">
    <property type="term" value="F:ubiquitin protein ligase activity"/>
    <property type="evidence" value="ECO:0007669"/>
    <property type="project" value="TreeGrafter"/>
</dbReference>
<dbReference type="Ensembl" id="ENSSFAT00005016549.1">
    <property type="protein sequence ID" value="ENSSFAP00005015907.1"/>
    <property type="gene ID" value="ENSSFAG00005008469.1"/>
</dbReference>